<sequence length="391" mass="43254">MKTLLALLLLSATPLAAADLTMSGQLSEQHKSRTVSAQSLPKGQWTILSGLEFYKSIELLNHGAFGQGSRFNLGLQRGIKPYLSAGVNFNLVTEDEANQDLGYSLPISQGQASFDLKVRLFDAYGVQAAVVPFIQTGLGPKHHFLIKSKSQVGAIFAIQAGPEWLQLIANTYARYRPLDVHNNYRVSGDWGSSAMLRSDWGVWGLYAEIAEQNTEILDLNLVRHGYQLLVAQQHTVGLDFNLGDSQIALFAKRAIKDKTIGIAAQTFGMQFSIKVQDDLPDPLPLQDEPKPQEPGLSPGEKIYQLDQIRQEMVDRNKGVGSETEHLQILEEGRVPSPPEPSRQELIQEADEELEKMADVEKRIETKYGPIAEPEPEPLNVSPLQPQPSISH</sequence>
<accession>A0A1Y6B895</accession>
<dbReference type="RefSeq" id="WP_132315290.1">
    <property type="nucleotide sequence ID" value="NZ_FWZT01000002.1"/>
</dbReference>
<protein>
    <recommendedName>
        <fullName evidence="5">MetA-pathway of phenol degradation</fullName>
    </recommendedName>
</protein>
<proteinExistence type="predicted"/>
<dbReference type="AlphaFoldDB" id="A0A1Y6B895"/>
<gene>
    <name evidence="3" type="ORF">SAMN06296036_102239</name>
</gene>
<feature type="region of interest" description="Disordered" evidence="1">
    <location>
        <begin position="316"/>
        <end position="343"/>
    </location>
</feature>
<name>A0A1Y6B895_9BACT</name>
<feature type="signal peptide" evidence="2">
    <location>
        <begin position="1"/>
        <end position="17"/>
    </location>
</feature>
<feature type="chain" id="PRO_5012350920" description="MetA-pathway of phenol degradation" evidence="2">
    <location>
        <begin position="18"/>
        <end position="391"/>
    </location>
</feature>
<dbReference type="STRING" id="1513793.SAMN06296036_102239"/>
<evidence type="ECO:0000313" key="3">
    <source>
        <dbReference type="EMBL" id="SME95788.1"/>
    </source>
</evidence>
<evidence type="ECO:0000256" key="2">
    <source>
        <dbReference type="SAM" id="SignalP"/>
    </source>
</evidence>
<dbReference type="Proteomes" id="UP000192907">
    <property type="component" value="Unassembled WGS sequence"/>
</dbReference>
<evidence type="ECO:0000313" key="4">
    <source>
        <dbReference type="Proteomes" id="UP000192907"/>
    </source>
</evidence>
<keyword evidence="4" id="KW-1185">Reference proteome</keyword>
<feature type="compositionally biased region" description="Basic and acidic residues" evidence="1">
    <location>
        <begin position="316"/>
        <end position="333"/>
    </location>
</feature>
<feature type="compositionally biased region" description="Polar residues" evidence="1">
    <location>
        <begin position="381"/>
        <end position="391"/>
    </location>
</feature>
<dbReference type="EMBL" id="FWZT01000002">
    <property type="protein sequence ID" value="SME95788.1"/>
    <property type="molecule type" value="Genomic_DNA"/>
</dbReference>
<evidence type="ECO:0000256" key="1">
    <source>
        <dbReference type="SAM" id="MobiDB-lite"/>
    </source>
</evidence>
<reference evidence="4" key="1">
    <citation type="submission" date="2017-04" db="EMBL/GenBank/DDBJ databases">
        <authorList>
            <person name="Varghese N."/>
            <person name="Submissions S."/>
        </authorList>
    </citation>
    <scope>NUCLEOTIDE SEQUENCE [LARGE SCALE GENOMIC DNA]</scope>
    <source>
        <strain evidence="4">RKEM611</strain>
    </source>
</reference>
<evidence type="ECO:0008006" key="5">
    <source>
        <dbReference type="Google" id="ProtNLM"/>
    </source>
</evidence>
<keyword evidence="2" id="KW-0732">Signal</keyword>
<organism evidence="3 4">
    <name type="scientific">Pseudobacteriovorax antillogorgiicola</name>
    <dbReference type="NCBI Taxonomy" id="1513793"/>
    <lineage>
        <taxon>Bacteria</taxon>
        <taxon>Pseudomonadati</taxon>
        <taxon>Bdellovibrionota</taxon>
        <taxon>Oligoflexia</taxon>
        <taxon>Oligoflexales</taxon>
        <taxon>Pseudobacteriovoracaceae</taxon>
        <taxon>Pseudobacteriovorax</taxon>
    </lineage>
</organism>
<feature type="region of interest" description="Disordered" evidence="1">
    <location>
        <begin position="278"/>
        <end position="299"/>
    </location>
</feature>
<feature type="region of interest" description="Disordered" evidence="1">
    <location>
        <begin position="360"/>
        <end position="391"/>
    </location>
</feature>